<sequence length="380" mass="43517">MDYEKHLQLSFTMVRLYQQIEEELLTMVAKRLKLDGSLTEMIELEDGKTTQSIQSWQTRMLNDLGPLRQEAIIEIAKRSQKSMDEVVRMLHQAGYDAVNQNEGIFEEAFEQGLLNIKPPKPENSAALLSILKTYEDNAHRQLNLINSSLISGHQQVYRDIINETVAHTLAGIKTPQKAITDTVKKWAHKGVPTFTDKANKTWSTEAYVTMVMRSMNNNVANDMQFERMDEYNAQYLETSSHTGARPGCEPYQGRIYYRGPGTDPLGRYPHFGSTSYGEAAGLLGINCGHTVYPYIPGLSTKTFNRPNAAENAEAYADRQKQRYLERRVRGFKREERMFSQMGDKALTAEARAKKENEWAKLRSLTKQTGMPRRYDREKIL</sequence>
<dbReference type="EMBL" id="JXII01000009">
    <property type="protein sequence ID" value="KIH70063.1"/>
    <property type="molecule type" value="Genomic_DNA"/>
</dbReference>
<reference evidence="2" key="3">
    <citation type="submission" date="2020-04" db="EMBL/GenBank/DDBJ databases">
        <authorList>
            <person name="Tanveer F."/>
            <person name="Xie Y."/>
            <person name="Shinwari Z.K."/>
        </authorList>
    </citation>
    <scope>NUCLEOTIDE SEQUENCE</scope>
    <source>
        <strain evidence="2">MOSEL-ME25</strain>
    </source>
</reference>
<dbReference type="Proteomes" id="UP000527860">
    <property type="component" value="Unassembled WGS sequence"/>
</dbReference>
<evidence type="ECO:0000313" key="1">
    <source>
        <dbReference type="EMBL" id="KIH70063.1"/>
    </source>
</evidence>
<reference evidence="2 4" key="4">
    <citation type="submission" date="2022-12" db="EMBL/GenBank/DDBJ databases">
        <title>Genome analysis and biological profiling of marine Salinicoccus roseus MOSEL-ME25.</title>
        <authorList>
            <person name="Mirza F.T."/>
            <person name="Xie Y."/>
            <person name="Shinwari Z.K."/>
        </authorList>
    </citation>
    <scope>NUCLEOTIDE SEQUENCE [LARGE SCALE GENOMIC DNA]</scope>
    <source>
        <strain evidence="2 4">MOSEL-ME25</strain>
    </source>
</reference>
<evidence type="ECO:0000313" key="3">
    <source>
        <dbReference type="Proteomes" id="UP000031546"/>
    </source>
</evidence>
<reference evidence="1 3" key="1">
    <citation type="submission" date="2015-01" db="EMBL/GenBank/DDBJ databases">
        <title>Genome sequences of high lactate-tolerant strain Salinicoccus roseus W12 with industrial interest.</title>
        <authorList>
            <person name="Wang H."/>
            <person name="Yu B."/>
        </authorList>
    </citation>
    <scope>NUCLEOTIDE SEQUENCE [LARGE SCALE GENOMIC DNA]</scope>
    <source>
        <strain evidence="1 3">W12</strain>
    </source>
</reference>
<dbReference type="AlphaFoldDB" id="A0A0C2DJA4"/>
<accession>A0A0C2DJA4</accession>
<dbReference type="OrthoDB" id="3197444at2"/>
<organism evidence="1 3">
    <name type="scientific">Salinicoccus roseus</name>
    <dbReference type="NCBI Taxonomy" id="45670"/>
    <lineage>
        <taxon>Bacteria</taxon>
        <taxon>Bacillati</taxon>
        <taxon>Bacillota</taxon>
        <taxon>Bacilli</taxon>
        <taxon>Bacillales</taxon>
        <taxon>Staphylococcaceae</taxon>
        <taxon>Salinicoccus</taxon>
    </lineage>
</organism>
<dbReference type="GeneID" id="77846116"/>
<reference evidence="4" key="2">
    <citation type="submission" date="2020-04" db="EMBL/GenBank/DDBJ databases">
        <title>Genome analysis and biological profiling of marine Cellulosimicrobium funkei MOSEL-ME6.</title>
        <authorList>
            <person name="Tanveer F."/>
            <person name="Xie Y."/>
            <person name="Shinwari Z.K."/>
        </authorList>
    </citation>
    <scope>NUCLEOTIDE SEQUENCE [LARGE SCALE GENOMIC DNA]</scope>
    <source>
        <strain evidence="4">MOSEL-ME25</strain>
    </source>
</reference>
<protein>
    <submittedName>
        <fullName evidence="2">Minor capsid protein</fullName>
    </submittedName>
</protein>
<evidence type="ECO:0000313" key="4">
    <source>
        <dbReference type="Proteomes" id="UP000527860"/>
    </source>
</evidence>
<gene>
    <name evidence="2" type="ORF">F7P68_0012640</name>
    <name evidence="1" type="ORF">SN16_11215</name>
</gene>
<dbReference type="Pfam" id="PF06152">
    <property type="entry name" value="Phage_min_cap2"/>
    <property type="match status" value="1"/>
</dbReference>
<dbReference type="EMBL" id="JABEVU030000001">
    <property type="protein sequence ID" value="MDB0581373.1"/>
    <property type="molecule type" value="Genomic_DNA"/>
</dbReference>
<dbReference type="Proteomes" id="UP000031546">
    <property type="component" value="Unassembled WGS sequence"/>
</dbReference>
<dbReference type="STRING" id="45670.SN16_11215"/>
<keyword evidence="4" id="KW-1185">Reference proteome</keyword>
<name>A0A0C2DJA4_9STAP</name>
<evidence type="ECO:0000313" key="2">
    <source>
        <dbReference type="EMBL" id="MDB0581373.1"/>
    </source>
</evidence>
<comment type="caution">
    <text evidence="1">The sequence shown here is derived from an EMBL/GenBank/DDBJ whole genome shotgun (WGS) entry which is preliminary data.</text>
</comment>
<dbReference type="InterPro" id="IPR009319">
    <property type="entry name" value="Phage_A118_VSP1"/>
</dbReference>
<dbReference type="GO" id="GO:0005198">
    <property type="term" value="F:structural molecule activity"/>
    <property type="evidence" value="ECO:0007669"/>
    <property type="project" value="InterPro"/>
</dbReference>
<dbReference type="RefSeq" id="WP_040106704.1">
    <property type="nucleotide sequence ID" value="NZ_JABEVU030000001.1"/>
</dbReference>
<proteinExistence type="predicted"/>